<proteinExistence type="predicted"/>
<protein>
    <submittedName>
        <fullName evidence="1">Uncharacterized protein</fullName>
    </submittedName>
</protein>
<accession>A0A2A2HZW7</accession>
<organism evidence="1 2">
    <name type="scientific">Tamilnaduibacter salinus</name>
    <dbReference type="NCBI Taxonomy" id="1484056"/>
    <lineage>
        <taxon>Bacteria</taxon>
        <taxon>Pseudomonadati</taxon>
        <taxon>Pseudomonadota</taxon>
        <taxon>Gammaproteobacteria</taxon>
        <taxon>Pseudomonadales</taxon>
        <taxon>Marinobacteraceae</taxon>
        <taxon>Tamilnaduibacter</taxon>
    </lineage>
</organism>
<evidence type="ECO:0000313" key="2">
    <source>
        <dbReference type="Proteomes" id="UP000218332"/>
    </source>
</evidence>
<evidence type="ECO:0000313" key="1">
    <source>
        <dbReference type="EMBL" id="PAV24937.1"/>
    </source>
</evidence>
<sequence>MSIDINRIIGLTQEKRIETETGVENLHIGFQNQFAEQRQIDPSGHQHRAPVVSWQENGETRRFVPMLTFQVNVTETPWLKKVLGIEEEPDYRVDADALEADIKHRLREARKADVASV</sequence>
<reference evidence="1 2" key="1">
    <citation type="submission" date="2017-07" db="EMBL/GenBank/DDBJ databases">
        <title>Tamlnaduibacter salinus (Mi-7) genome sequencing.</title>
        <authorList>
            <person name="Verma A."/>
            <person name="Krishnamurthi S."/>
        </authorList>
    </citation>
    <scope>NUCLEOTIDE SEQUENCE [LARGE SCALE GENOMIC DNA]</scope>
    <source>
        <strain evidence="1 2">Mi-7</strain>
    </source>
</reference>
<keyword evidence="2" id="KW-1185">Reference proteome</keyword>
<dbReference type="AlphaFoldDB" id="A0A2A2HZW7"/>
<name>A0A2A2HZW7_9GAMM</name>
<dbReference type="EMBL" id="NMPM01000088">
    <property type="protein sequence ID" value="PAV24937.1"/>
    <property type="molecule type" value="Genomic_DNA"/>
</dbReference>
<comment type="caution">
    <text evidence="1">The sequence shown here is derived from an EMBL/GenBank/DDBJ whole genome shotgun (WGS) entry which is preliminary data.</text>
</comment>
<dbReference type="RefSeq" id="WP_095611981.1">
    <property type="nucleotide sequence ID" value="NZ_NMPM01000088.1"/>
</dbReference>
<gene>
    <name evidence="1" type="ORF">CF392_13510</name>
</gene>
<dbReference type="Proteomes" id="UP000218332">
    <property type="component" value="Unassembled WGS sequence"/>
</dbReference>